<feature type="region of interest" description="Disordered" evidence="9">
    <location>
        <begin position="1358"/>
        <end position="1392"/>
    </location>
</feature>
<dbReference type="InterPro" id="IPR000961">
    <property type="entry name" value="AGC-kinase_C"/>
</dbReference>
<accession>A0AA36FKT5</accession>
<evidence type="ECO:0000259" key="10">
    <source>
        <dbReference type="PROSITE" id="PS50089"/>
    </source>
</evidence>
<evidence type="ECO:0000259" key="11">
    <source>
        <dbReference type="PROSITE" id="PS51285"/>
    </source>
</evidence>
<feature type="domain" description="AGC-kinase C-terminal" evidence="11">
    <location>
        <begin position="1236"/>
        <end position="1306"/>
    </location>
</feature>
<dbReference type="GO" id="GO:0004674">
    <property type="term" value="F:protein serine/threonine kinase activity"/>
    <property type="evidence" value="ECO:0007669"/>
    <property type="project" value="UniProtKB-KW"/>
</dbReference>
<gene>
    <name evidence="12" type="ORF">OCTVUL_1B011448</name>
</gene>
<evidence type="ECO:0000313" key="12">
    <source>
        <dbReference type="EMBL" id="CAI9742791.1"/>
    </source>
</evidence>
<evidence type="ECO:0000256" key="3">
    <source>
        <dbReference type="ARBA" id="ARBA00022741"/>
    </source>
</evidence>
<dbReference type="PROSITE" id="PS51285">
    <property type="entry name" value="AGC_KINASE_CTER"/>
    <property type="match status" value="1"/>
</dbReference>
<evidence type="ECO:0000256" key="2">
    <source>
        <dbReference type="ARBA" id="ARBA00022679"/>
    </source>
</evidence>
<keyword evidence="7" id="KW-0067">ATP-binding</keyword>
<dbReference type="SUPFAM" id="SSF50969">
    <property type="entry name" value="YVTN repeat-like/Quinoprotein amine dehydrogenase"/>
    <property type="match status" value="1"/>
</dbReference>
<keyword evidence="6" id="KW-0862">Zinc</keyword>
<keyword evidence="1" id="KW-0723">Serine/threonine-protein kinase</keyword>
<dbReference type="CDD" id="cd16649">
    <property type="entry name" value="mRING-HC-C3HC5_CGRF1-like"/>
    <property type="match status" value="1"/>
</dbReference>
<dbReference type="InterPro" id="IPR017892">
    <property type="entry name" value="Pkinase_C"/>
</dbReference>
<protein>
    <submittedName>
        <fullName evidence="12">XP_036356076.1uncharacterized protein LOC118761994</fullName>
    </submittedName>
</protein>
<dbReference type="PROSITE" id="PS50089">
    <property type="entry name" value="ZF_RING_2"/>
    <property type="match status" value="1"/>
</dbReference>
<evidence type="ECO:0000256" key="7">
    <source>
        <dbReference type="ARBA" id="ARBA00022840"/>
    </source>
</evidence>
<keyword evidence="3" id="KW-0547">Nucleotide-binding</keyword>
<dbReference type="InterPro" id="IPR001841">
    <property type="entry name" value="Znf_RING"/>
</dbReference>
<dbReference type="InterPro" id="IPR011044">
    <property type="entry name" value="Quino_amine_DH_bsu"/>
</dbReference>
<keyword evidence="13" id="KW-1185">Reference proteome</keyword>
<dbReference type="SMART" id="SM00133">
    <property type="entry name" value="S_TK_X"/>
    <property type="match status" value="1"/>
</dbReference>
<reference evidence="12" key="1">
    <citation type="submission" date="2023-08" db="EMBL/GenBank/DDBJ databases">
        <authorList>
            <person name="Alioto T."/>
            <person name="Alioto T."/>
            <person name="Gomez Garrido J."/>
        </authorList>
    </citation>
    <scope>NUCLEOTIDE SEQUENCE</scope>
</reference>
<keyword evidence="4 8" id="KW-0479">Metal-binding</keyword>
<dbReference type="InterPro" id="IPR013083">
    <property type="entry name" value="Znf_RING/FYVE/PHD"/>
</dbReference>
<sequence length="1392" mass="158860">MTMLDQFCKDLKLGSEERYSGVVVASYLAHHGANFYCKNKSGRTPLDLIKKAKLKKTLKTLFPPTPCRWCQENMATVRLQPCGDLVLCENCSSEMTFKRCPVCREYTLSKSEFDDHYMQIPRFDCKSIMKSHSSKFRPLCPAVSKILQLTDSDNDSKNLVTVSRIVEICNGIVTYSPDLKLISCATTGGDFDFHCSSNVTDMTRIGEHTVLATIPFRKKIVFINPSSFHIKSLDYSFFTISYFEHSTFVGTEMFSKTIYLIDWDKNKFEEKFSVQEIVGNIAVGPQYHILIALANINRISCYTIDGRHLFQLRTHSIDIPTDLTVYRNYSYALQGNVIYKISANGAVSQREIGIKARYICVATNNIYLTDRFGLAHIIRTNKDFWPRLSYHHQDHVPSLINQIHIDDPSNITTILPMSASSVVIIYRDLKAILVTDEGQPFGGKCLTFKLQPSVFCRVDSNTFLVLFSEDRKLQYITCPQLTEGDLIDVENNYIQMCHMVSNRCLALTTNEGKVEVHILLIKKDHVDIVNRISLEHDNVAIAATPINFVVVDRKKRNLLFYSSFGEELSKKHIEFNGYPHHVFTDKLYFYVIFRRESLMTCYNITGQRKWQLKLPSNFRCHAAVFQGTAYVLDDLLSRILLYKYHDWSDCHVTFQNPYNKNLNIRLEEKENDQVLIGEICHLANGQLVLSDIYNDCLLYISNEGNIVSRLSLPSTATDICRWNYNQIGVTLPLEKQLRVFGNVSKAVISVALNQAYVRVCKLGESHIICYCDKPSHLDILNIKNCNQVQIIHKINIPFVMKSLSLENETLKLLIVGKKAVFFYKIIRKRRRSVLPSQVKTPSNLYGYDGGPYSIEMIPNILLSQGKTQSNLYGGRIDKMCVHLIDNSRMFAVNEHDLLVKDHVTRSQINMFIDLVDVFSRNISLSEMLSSRLYLQDLTVSDKAHEVVVPQSFGDKHPVEIGCLVITENNLVALYDSTNENIKILTFDGQLVDSIKLNVNGEYKRIFLNERHYKRPLDFNSINCKGPRIVANYDSYLYIEGLYKINRQKFPVSRLQTNNCPVQVKDIDISDEGKTVVCEMANSGNVKLFDDDGKLLCYRDFGSFVGGVCFTGERNILVTLPNRQEIFQLKSQNLEKYKVWESRVPYGIIWRKVGNIYWCVHINMIECDTIKIDGDQLKVLESMSLSNLDFGLHFPSITSQKKKGMFSNELFNKLKNGGDGGERRSTSREIEQHPFFRHINWKDLADRKIEPPFRPYISGDEDVSHFDSKFTRQTPVDSPDDTILSDSANELFLGFTYVAPSVFTELLKSKSPRCQLMAGFRGPTSPSTMAPLMDGCLAGHSSMRDDPEAMDTSSVALTLPKRSRSPAIAASSRVDNPCPPLDSRGPRPNYRRH</sequence>
<keyword evidence="5" id="KW-0418">Kinase</keyword>
<evidence type="ECO:0000256" key="8">
    <source>
        <dbReference type="PROSITE-ProRule" id="PRU00175"/>
    </source>
</evidence>
<name>A0AA36FKT5_OCTVU</name>
<feature type="domain" description="RING-type" evidence="10">
    <location>
        <begin position="67"/>
        <end position="104"/>
    </location>
</feature>
<dbReference type="Gene3D" id="1.10.510.10">
    <property type="entry name" value="Transferase(Phosphotransferase) domain 1"/>
    <property type="match status" value="1"/>
</dbReference>
<keyword evidence="2" id="KW-0808">Transferase</keyword>
<dbReference type="SUPFAM" id="SSF101898">
    <property type="entry name" value="NHL repeat"/>
    <property type="match status" value="2"/>
</dbReference>
<dbReference type="Proteomes" id="UP001162480">
    <property type="component" value="Chromosome 28"/>
</dbReference>
<dbReference type="Gene3D" id="3.30.200.20">
    <property type="entry name" value="Phosphorylase Kinase, domain 1"/>
    <property type="match status" value="1"/>
</dbReference>
<evidence type="ECO:0000256" key="4">
    <source>
        <dbReference type="ARBA" id="ARBA00022771"/>
    </source>
</evidence>
<evidence type="ECO:0000256" key="9">
    <source>
        <dbReference type="SAM" id="MobiDB-lite"/>
    </source>
</evidence>
<dbReference type="GO" id="GO:0008270">
    <property type="term" value="F:zinc ion binding"/>
    <property type="evidence" value="ECO:0007669"/>
    <property type="project" value="UniProtKB-KW"/>
</dbReference>
<evidence type="ECO:0000256" key="1">
    <source>
        <dbReference type="ARBA" id="ARBA00022527"/>
    </source>
</evidence>
<dbReference type="Gene3D" id="3.30.40.10">
    <property type="entry name" value="Zinc/RING finger domain, C3HC4 (zinc finger)"/>
    <property type="match status" value="1"/>
</dbReference>
<dbReference type="EMBL" id="OX597841">
    <property type="protein sequence ID" value="CAI9742791.1"/>
    <property type="molecule type" value="Genomic_DNA"/>
</dbReference>
<dbReference type="Pfam" id="PF00433">
    <property type="entry name" value="Pkinase_C"/>
    <property type="match status" value="1"/>
</dbReference>
<evidence type="ECO:0000256" key="5">
    <source>
        <dbReference type="ARBA" id="ARBA00022777"/>
    </source>
</evidence>
<keyword evidence="4 8" id="KW-0863">Zinc-finger</keyword>
<organism evidence="12 13">
    <name type="scientific">Octopus vulgaris</name>
    <name type="common">Common octopus</name>
    <dbReference type="NCBI Taxonomy" id="6645"/>
    <lineage>
        <taxon>Eukaryota</taxon>
        <taxon>Metazoa</taxon>
        <taxon>Spiralia</taxon>
        <taxon>Lophotrochozoa</taxon>
        <taxon>Mollusca</taxon>
        <taxon>Cephalopoda</taxon>
        <taxon>Coleoidea</taxon>
        <taxon>Octopodiformes</taxon>
        <taxon>Octopoda</taxon>
        <taxon>Incirrata</taxon>
        <taxon>Octopodidae</taxon>
        <taxon>Octopus</taxon>
    </lineage>
</organism>
<dbReference type="GO" id="GO:0005524">
    <property type="term" value="F:ATP binding"/>
    <property type="evidence" value="ECO:0007669"/>
    <property type="project" value="UniProtKB-KW"/>
</dbReference>
<evidence type="ECO:0000256" key="6">
    <source>
        <dbReference type="ARBA" id="ARBA00022833"/>
    </source>
</evidence>
<dbReference type="PANTHER" id="PTHR24351">
    <property type="entry name" value="RIBOSOMAL PROTEIN S6 KINASE"/>
    <property type="match status" value="1"/>
</dbReference>
<dbReference type="Pfam" id="PF13920">
    <property type="entry name" value="zf-C3HC4_3"/>
    <property type="match status" value="1"/>
</dbReference>
<evidence type="ECO:0000313" key="13">
    <source>
        <dbReference type="Proteomes" id="UP001162480"/>
    </source>
</evidence>
<proteinExistence type="predicted"/>